<sequence>MTHVNAPLTPTGRLRMVLRHIEDGIPKAHVAAEFRVSRPTVATWVARYLAAGETGLVDRPSIPRRSQQRTPAVVVELIESLRRERKWSARRIHHHLLGLGH</sequence>
<reference evidence="1" key="2">
    <citation type="submission" date="2020-07" db="EMBL/GenBank/DDBJ databases">
        <title>Genome of starter culture bacteria Kocuria salsicia reveals its technological properties and safety for usage in meat industry.</title>
        <authorList>
            <person name="Michael M."/>
            <person name="Konstantin K."/>
            <person name="Evgenii K."/>
            <person name="Galina S."/>
            <person name="Oksana K."/>
            <person name="Andrei L."/>
        </authorList>
    </citation>
    <scope>NUCLEOTIDE SEQUENCE [LARGE SCALE GENOMIC DNA]</scope>
    <source>
        <strain evidence="1">80</strain>
    </source>
</reference>
<dbReference type="Proteomes" id="UP000216825">
    <property type="component" value="Chromosome"/>
</dbReference>
<dbReference type="KEGG" id="kvr:CIB50_0001555"/>
<dbReference type="Pfam" id="PF13565">
    <property type="entry name" value="HTH_32"/>
    <property type="match status" value="1"/>
</dbReference>
<keyword evidence="2" id="KW-1185">Reference proteome</keyword>
<name>A0A7D7PZ93_KOCVA</name>
<proteinExistence type="predicted"/>
<reference evidence="1" key="1">
    <citation type="submission" date="2017-08" db="EMBL/GenBank/DDBJ databases">
        <authorList>
            <person name="Minaev M."/>
            <person name="Kurbakov K.A."/>
            <person name="Solodovnikova G.I."/>
            <person name="Kuznetsova O.A."/>
            <person name="Lisitsyn A.B."/>
        </authorList>
    </citation>
    <scope>NUCLEOTIDE SEQUENCE</scope>
    <source>
        <strain evidence="1">80</strain>
    </source>
</reference>
<organism evidence="1 2">
    <name type="scientific">Kocuria varians</name>
    <name type="common">Micrococcus varians</name>
    <dbReference type="NCBI Taxonomy" id="1272"/>
    <lineage>
        <taxon>Bacteria</taxon>
        <taxon>Bacillati</taxon>
        <taxon>Actinomycetota</taxon>
        <taxon>Actinomycetes</taxon>
        <taxon>Micrococcales</taxon>
        <taxon>Micrococcaceae</taxon>
        <taxon>Kocuria</taxon>
    </lineage>
</organism>
<dbReference type="AlphaFoldDB" id="A0A7D7PZ93"/>
<dbReference type="SUPFAM" id="SSF46689">
    <property type="entry name" value="Homeodomain-like"/>
    <property type="match status" value="1"/>
</dbReference>
<evidence type="ECO:0000313" key="1">
    <source>
        <dbReference type="EMBL" id="QMS56836.1"/>
    </source>
</evidence>
<gene>
    <name evidence="1" type="ORF">CIB50_0001555</name>
</gene>
<protein>
    <submittedName>
        <fullName evidence="1">Uncharacterized protein</fullName>
    </submittedName>
</protein>
<accession>A0A7D7PZ93</accession>
<evidence type="ECO:0000313" key="2">
    <source>
        <dbReference type="Proteomes" id="UP000216825"/>
    </source>
</evidence>
<dbReference type="InterPro" id="IPR009057">
    <property type="entry name" value="Homeodomain-like_sf"/>
</dbReference>
<dbReference type="EMBL" id="CP059343">
    <property type="protein sequence ID" value="QMS56836.1"/>
    <property type="molecule type" value="Genomic_DNA"/>
</dbReference>